<gene>
    <name evidence="5" type="ORF">SAMN04489713_109143</name>
</gene>
<evidence type="ECO:0000313" key="6">
    <source>
        <dbReference type="Proteomes" id="UP000183413"/>
    </source>
</evidence>
<evidence type="ECO:0000313" key="5">
    <source>
        <dbReference type="EMBL" id="SFO75423.1"/>
    </source>
</evidence>
<proteinExistence type="inferred from homology"/>
<protein>
    <submittedName>
        <fullName evidence="5">Short-chain dehydrogenase</fullName>
    </submittedName>
</protein>
<evidence type="ECO:0000256" key="4">
    <source>
        <dbReference type="RuleBase" id="RU000363"/>
    </source>
</evidence>
<dbReference type="AlphaFoldDB" id="A0A1I5JSD9"/>
<keyword evidence="3" id="KW-0560">Oxidoreductase</keyword>
<dbReference type="GO" id="GO:0016616">
    <property type="term" value="F:oxidoreductase activity, acting on the CH-OH group of donors, NAD or NADP as acceptor"/>
    <property type="evidence" value="ECO:0007669"/>
    <property type="project" value="InterPro"/>
</dbReference>
<dbReference type="InterPro" id="IPR036291">
    <property type="entry name" value="NAD(P)-bd_dom_sf"/>
</dbReference>
<dbReference type="SUPFAM" id="SSF51735">
    <property type="entry name" value="NAD(P)-binding Rossmann-fold domains"/>
    <property type="match status" value="1"/>
</dbReference>
<dbReference type="PROSITE" id="PS00061">
    <property type="entry name" value="ADH_SHORT"/>
    <property type="match status" value="1"/>
</dbReference>
<sequence>MNDTTTALVTGANKGIGYAIAAGLAARGMTVLIGARDPGLGEKAAASLRDAGHDARAVTLDVTDPATVQAAARQVGDTTGRLDVLVNNAGISGGADHLPDEADLDAVHRVFDTNLYGVIRVTNAMLPMLRRSPAGRIVNISSGTSSMTAMTDPDHYFWNAAASAAYPASKAALNMLTIQYAKRLRDTGILVNAAAPGACATDFTVEFARLTGRTIDRTAEQGAAIAIRLATLGDDGPTGGFFHDDGPVPW</sequence>
<keyword evidence="2" id="KW-0521">NADP</keyword>
<dbReference type="STRING" id="1993.SAMN04489713_109143"/>
<reference evidence="5 6" key="1">
    <citation type="submission" date="2016-10" db="EMBL/GenBank/DDBJ databases">
        <authorList>
            <person name="de Groot N.N."/>
        </authorList>
    </citation>
    <scope>NUCLEOTIDE SEQUENCE [LARGE SCALE GENOMIC DNA]</scope>
    <source>
        <strain evidence="5 6">DSM 43067</strain>
    </source>
</reference>
<dbReference type="InterPro" id="IPR045313">
    <property type="entry name" value="CBR1-like"/>
</dbReference>
<evidence type="ECO:0000256" key="3">
    <source>
        <dbReference type="ARBA" id="ARBA00023002"/>
    </source>
</evidence>
<dbReference type="PANTHER" id="PTHR43490">
    <property type="entry name" value="(+)-NEOMENTHOL DEHYDROGENASE"/>
    <property type="match status" value="1"/>
</dbReference>
<dbReference type="Pfam" id="PF00106">
    <property type="entry name" value="adh_short"/>
    <property type="match status" value="1"/>
</dbReference>
<accession>A0A1I5JSD9</accession>
<dbReference type="PRINTS" id="PR00080">
    <property type="entry name" value="SDRFAMILY"/>
</dbReference>
<evidence type="ECO:0000256" key="2">
    <source>
        <dbReference type="ARBA" id="ARBA00022857"/>
    </source>
</evidence>
<dbReference type="PANTHER" id="PTHR43490:SF99">
    <property type="entry name" value="SHORT-CHAIN DEHYDROGENASE_REDUCTASE"/>
    <property type="match status" value="1"/>
</dbReference>
<organism evidence="5 6">
    <name type="scientific">Actinomadura madurae</name>
    <dbReference type="NCBI Taxonomy" id="1993"/>
    <lineage>
        <taxon>Bacteria</taxon>
        <taxon>Bacillati</taxon>
        <taxon>Actinomycetota</taxon>
        <taxon>Actinomycetes</taxon>
        <taxon>Streptosporangiales</taxon>
        <taxon>Thermomonosporaceae</taxon>
        <taxon>Actinomadura</taxon>
    </lineage>
</organism>
<dbReference type="RefSeq" id="WP_075022364.1">
    <property type="nucleotide sequence ID" value="NZ_FOVH01000009.1"/>
</dbReference>
<evidence type="ECO:0000256" key="1">
    <source>
        <dbReference type="ARBA" id="ARBA00006484"/>
    </source>
</evidence>
<name>A0A1I5JSD9_9ACTN</name>
<keyword evidence="6" id="KW-1185">Reference proteome</keyword>
<dbReference type="InParanoid" id="A0A1I5JSD9"/>
<dbReference type="InterPro" id="IPR020904">
    <property type="entry name" value="Sc_DH/Rdtase_CS"/>
</dbReference>
<dbReference type="eggNOG" id="COG1028">
    <property type="taxonomic scope" value="Bacteria"/>
</dbReference>
<dbReference type="Gene3D" id="3.40.50.720">
    <property type="entry name" value="NAD(P)-binding Rossmann-like Domain"/>
    <property type="match status" value="1"/>
</dbReference>
<dbReference type="InterPro" id="IPR002347">
    <property type="entry name" value="SDR_fam"/>
</dbReference>
<comment type="similarity">
    <text evidence="1 4">Belongs to the short-chain dehydrogenases/reductases (SDR) family.</text>
</comment>
<dbReference type="CDD" id="cd05324">
    <property type="entry name" value="carb_red_PTCR-like_SDR_c"/>
    <property type="match status" value="1"/>
</dbReference>
<dbReference type="EMBL" id="FOVH01000009">
    <property type="protein sequence ID" value="SFO75423.1"/>
    <property type="molecule type" value="Genomic_DNA"/>
</dbReference>
<dbReference type="PRINTS" id="PR00081">
    <property type="entry name" value="GDHRDH"/>
</dbReference>
<dbReference type="Proteomes" id="UP000183413">
    <property type="component" value="Unassembled WGS sequence"/>
</dbReference>